<feature type="compositionally biased region" description="Polar residues" evidence="2">
    <location>
        <begin position="628"/>
        <end position="638"/>
    </location>
</feature>
<feature type="compositionally biased region" description="Basic residues" evidence="2">
    <location>
        <begin position="1237"/>
        <end position="1248"/>
    </location>
</feature>
<feature type="compositionally biased region" description="Basic and acidic residues" evidence="2">
    <location>
        <begin position="929"/>
        <end position="940"/>
    </location>
</feature>
<gene>
    <name evidence="3" type="ORF">TTHERM_00379010</name>
</gene>
<feature type="region of interest" description="Disordered" evidence="2">
    <location>
        <begin position="293"/>
        <end position="339"/>
    </location>
</feature>
<feature type="compositionally biased region" description="Polar residues" evidence="2">
    <location>
        <begin position="975"/>
        <end position="1031"/>
    </location>
</feature>
<feature type="compositionally biased region" description="Low complexity" evidence="2">
    <location>
        <begin position="519"/>
        <end position="550"/>
    </location>
</feature>
<feature type="compositionally biased region" description="Low complexity" evidence="2">
    <location>
        <begin position="800"/>
        <end position="817"/>
    </location>
</feature>
<feature type="compositionally biased region" description="Low complexity" evidence="2">
    <location>
        <begin position="1130"/>
        <end position="1151"/>
    </location>
</feature>
<feature type="region of interest" description="Disordered" evidence="2">
    <location>
        <begin position="504"/>
        <end position="561"/>
    </location>
</feature>
<feature type="compositionally biased region" description="Low complexity" evidence="2">
    <location>
        <begin position="474"/>
        <end position="489"/>
    </location>
</feature>
<feature type="region of interest" description="Disordered" evidence="2">
    <location>
        <begin position="790"/>
        <end position="945"/>
    </location>
</feature>
<feature type="region of interest" description="Disordered" evidence="2">
    <location>
        <begin position="1221"/>
        <end position="1248"/>
    </location>
</feature>
<dbReference type="RefSeq" id="XP_001015482.2">
    <property type="nucleotide sequence ID" value="XM_001015482.3"/>
</dbReference>
<sequence>MLKLLQTKISPLQRMDKNGFIKRDFAAEKQLSSQLKSRGVINFDLDEIMSDDEQDNDNQQNVNDSSLNSSKLHKIKNFVIRNPYLKEILKEAKHFISRKSASLKEYFNFAAMNPVDNNQSQANNVEQQSISQKTQNQQQSGTQNQPTSVQNKDTQSISSILEDIQGNQERSDSSIGSNNQKFSQNDSLSISSRVQQFIQEQKNQIREQEERRMNSLNLSFRSASNYFNRQSTTSVQSETLQNKRQNKLMESIMRQNTKKLKTSQEEINSLPLNKQTSIRFLDINKAFENEELEQSNYDHKTSKQKAQLSQSEISRKNKESSGKDSKIQGNLSNLTEEEIEEQKRKDLKIEMEARKFVMNKLPQSAKIRVQLKRILEMKQQARKLNINYSEYAEEIHKQQQLSKDSKFNKQQQILDLKEKRKEKYQVKLTNQQLKDLNRQSNSHYSQFLQDPDVVLSRESSYIAYKSQVQQGETSKLSQPSLSKQQSQQKNYISDHDSTLLVEQNKASQNKKSQKKNEQNKGGNNNFSDSQSNYEESCSSPVSSSNSITSNKKPKLSQQPFDDEFSMSSIQRHTDDEDSAIIMNIFPNNSSAPNNNNTLNSNNTQSQTNNSLQQSQLFKKPQEKKVTEEPSSSTGINIKINGTPQSQLKEQVSDQSQNKLFSSASENTQTISIAKDNLFGNIKNNQEESKQITAQDSSKKEENKIELTVNQKESIIPSKPAVGLFGNLSSSQTADKPSTPSLFVTETKSATNSLFTTEVKPASASLFSGLTDVKPASNSLFSGLTEPKTPASGSLFSSNLTPSTNSQSTPAAATASSTENKSSSLFGNLGKTANEDAEKTLPKTEATGKSDKDNQKADNSKSTGLFSNINATSSENSNNKGGLFSSLNGAPSDNNSSKQGGLFSNLNGTSTINNSSQQGGLFSNISQKGNDSDNKTPEKKAQTSNLFAPIQQNEIKQDENKIKDSEMEMASEHTDQQASSQLNKTAQVLSTPQPSQNSQTVGSAINSFGNNVASPFSQHPFSTSSQQIKQQSLQDLVSGNNTFFNQNGPQIQNNTNNNNLQGGSLLNNTLFSQSNNGLFQQPQNNPIFQSNQISATPQLNNQMTSNFGSFQNSLPNQSIGQINHFSGLNPQQNNAFNSTNMNNNNLFNQPNSSIVNNTPFQVNSNLNFNANFQPQANYFGVNSNTSQNSGLFQSTTQNINPFMNQSVNQSASLFGGAQQQNSLFSSTSTSQASNNQYQKKKNTNNKQRI</sequence>
<feature type="compositionally biased region" description="Low complexity" evidence="2">
    <location>
        <begin position="127"/>
        <end position="148"/>
    </location>
</feature>
<proteinExistence type="predicted"/>
<feature type="region of interest" description="Disordered" evidence="2">
    <location>
        <begin position="117"/>
        <end position="188"/>
    </location>
</feature>
<organism evidence="3 4">
    <name type="scientific">Tetrahymena thermophila (strain SB210)</name>
    <dbReference type="NCBI Taxonomy" id="312017"/>
    <lineage>
        <taxon>Eukaryota</taxon>
        <taxon>Sar</taxon>
        <taxon>Alveolata</taxon>
        <taxon>Ciliophora</taxon>
        <taxon>Intramacronucleata</taxon>
        <taxon>Oligohymenophorea</taxon>
        <taxon>Hymenostomatida</taxon>
        <taxon>Tetrahymenina</taxon>
        <taxon>Tetrahymenidae</taxon>
        <taxon>Tetrahymena</taxon>
    </lineage>
</organism>
<dbReference type="AlphaFoldDB" id="Q23FB6"/>
<feature type="compositionally biased region" description="Polar residues" evidence="2">
    <location>
        <begin position="149"/>
        <end position="188"/>
    </location>
</feature>
<evidence type="ECO:0000256" key="2">
    <source>
        <dbReference type="SAM" id="MobiDB-lite"/>
    </source>
</evidence>
<feature type="region of interest" description="Disordered" evidence="2">
    <location>
        <begin position="967"/>
        <end position="1031"/>
    </location>
</feature>
<feature type="compositionally biased region" description="Low complexity" evidence="2">
    <location>
        <begin position="587"/>
        <end position="616"/>
    </location>
</feature>
<feature type="compositionally biased region" description="Polar residues" evidence="2">
    <location>
        <begin position="1120"/>
        <end position="1129"/>
    </location>
</feature>
<feature type="compositionally biased region" description="Basic and acidic residues" evidence="2">
    <location>
        <begin position="313"/>
        <end position="326"/>
    </location>
</feature>
<evidence type="ECO:0000256" key="1">
    <source>
        <dbReference type="SAM" id="Coils"/>
    </source>
</evidence>
<feature type="compositionally biased region" description="Polar residues" evidence="2">
    <location>
        <begin position="790"/>
        <end position="799"/>
    </location>
</feature>
<dbReference type="GeneID" id="7828299"/>
<dbReference type="STRING" id="312017.Q23FB6"/>
<dbReference type="EMBL" id="GG662706">
    <property type="protein sequence ID" value="EAR95237.2"/>
    <property type="molecule type" value="Genomic_DNA"/>
</dbReference>
<feature type="region of interest" description="Disordered" evidence="2">
    <location>
        <begin position="584"/>
        <end position="638"/>
    </location>
</feature>
<evidence type="ECO:0000313" key="3">
    <source>
        <dbReference type="EMBL" id="EAR95237.2"/>
    </source>
</evidence>
<name>Q23FB6_TETTS</name>
<feature type="compositionally biased region" description="Polar residues" evidence="2">
    <location>
        <begin position="117"/>
        <end position="126"/>
    </location>
</feature>
<evidence type="ECO:0000313" key="4">
    <source>
        <dbReference type="Proteomes" id="UP000009168"/>
    </source>
</evidence>
<dbReference type="KEGG" id="tet:TTHERM_00379010"/>
<dbReference type="InParanoid" id="Q23FB6"/>
<accession>Q23FB6</accession>
<feature type="region of interest" description="Disordered" evidence="2">
    <location>
        <begin position="1120"/>
        <end position="1151"/>
    </location>
</feature>
<dbReference type="OMA" id="NINTIEW"/>
<feature type="region of interest" description="Disordered" evidence="2">
    <location>
        <begin position="470"/>
        <end position="491"/>
    </location>
</feature>
<feature type="coiled-coil region" evidence="1">
    <location>
        <begin position="191"/>
        <end position="218"/>
    </location>
</feature>
<feature type="compositionally biased region" description="Low complexity" evidence="2">
    <location>
        <begin position="1221"/>
        <end position="1236"/>
    </location>
</feature>
<keyword evidence="4" id="KW-1185">Reference proteome</keyword>
<dbReference type="Proteomes" id="UP000009168">
    <property type="component" value="Unassembled WGS sequence"/>
</dbReference>
<feature type="compositionally biased region" description="Basic and acidic residues" evidence="2">
    <location>
        <begin position="832"/>
        <end position="858"/>
    </location>
</feature>
<feature type="compositionally biased region" description="Polar residues" evidence="2">
    <location>
        <begin position="859"/>
        <end position="928"/>
    </location>
</feature>
<dbReference type="HOGENOM" id="CLU_266068_0_0_1"/>
<reference evidence="4" key="1">
    <citation type="journal article" date="2006" name="PLoS Biol.">
        <title>Macronuclear genome sequence of the ciliate Tetrahymena thermophila, a model eukaryote.</title>
        <authorList>
            <person name="Eisen J.A."/>
            <person name="Coyne R.S."/>
            <person name="Wu M."/>
            <person name="Wu D."/>
            <person name="Thiagarajan M."/>
            <person name="Wortman J.R."/>
            <person name="Badger J.H."/>
            <person name="Ren Q."/>
            <person name="Amedeo P."/>
            <person name="Jones K.M."/>
            <person name="Tallon L.J."/>
            <person name="Delcher A.L."/>
            <person name="Salzberg S.L."/>
            <person name="Silva J.C."/>
            <person name="Haas B.J."/>
            <person name="Majoros W.H."/>
            <person name="Farzad M."/>
            <person name="Carlton J.M."/>
            <person name="Smith R.K. Jr."/>
            <person name="Garg J."/>
            <person name="Pearlman R.E."/>
            <person name="Karrer K.M."/>
            <person name="Sun L."/>
            <person name="Manning G."/>
            <person name="Elde N.C."/>
            <person name="Turkewitz A.P."/>
            <person name="Asai D.J."/>
            <person name="Wilkes D.E."/>
            <person name="Wang Y."/>
            <person name="Cai H."/>
            <person name="Collins K."/>
            <person name="Stewart B.A."/>
            <person name="Lee S.R."/>
            <person name="Wilamowska K."/>
            <person name="Weinberg Z."/>
            <person name="Ruzzo W.L."/>
            <person name="Wloga D."/>
            <person name="Gaertig J."/>
            <person name="Frankel J."/>
            <person name="Tsao C.-C."/>
            <person name="Gorovsky M.A."/>
            <person name="Keeling P.J."/>
            <person name="Waller R.F."/>
            <person name="Patron N.J."/>
            <person name="Cherry J.M."/>
            <person name="Stover N.A."/>
            <person name="Krieger C.J."/>
            <person name="del Toro C."/>
            <person name="Ryder H.F."/>
            <person name="Williamson S.C."/>
            <person name="Barbeau R.A."/>
            <person name="Hamilton E.P."/>
            <person name="Orias E."/>
        </authorList>
    </citation>
    <scope>NUCLEOTIDE SEQUENCE [LARGE SCALE GENOMIC DNA]</scope>
    <source>
        <strain evidence="4">SB210</strain>
    </source>
</reference>
<protein>
    <submittedName>
        <fullName evidence="3">Uncharacterized protein</fullName>
    </submittedName>
</protein>
<keyword evidence="1" id="KW-0175">Coiled coil</keyword>
<feature type="coiled-coil region" evidence="1">
    <location>
        <begin position="374"/>
        <end position="439"/>
    </location>
</feature>